<evidence type="ECO:0000313" key="2">
    <source>
        <dbReference type="Proteomes" id="UP000701702"/>
    </source>
</evidence>
<dbReference type="Gene3D" id="3.10.450.620">
    <property type="entry name" value="JHP933, nucleotidyltransferase-like core domain"/>
    <property type="match status" value="1"/>
</dbReference>
<accession>A0ABN7Y0M8</accession>
<sequence length="345" mass="38666">MDKVARLPAEDRAALFGETGAGRGVANTIIEKDFWVCWTLKRLFSLQRQDAAALVFKGGTSLSKAFGAIRRFSEDIDLSFDRADLGYTGDRDPETDGISRKQANLLIKELVDDVEHHIAEKLLPALRAAIVAQLGEPNQGHWSLEIDSNDAQTVNFHYPTALPAPEYAGMAYITPRVKLELGARGDPWPTEQRVIRPYAAEDYPDFFDEADCTVTVLSAQRTFWEKATALHAEAHRPAESSTPQYFSRHYYDLAMLLETPEGKAAARDLELFAQVVTHKATFFRSSWSRYDIACPGTLKLIPSAARIKDLHADYRAMAPMMFDENPPSFEDVLARIEQLERTING</sequence>
<dbReference type="Pfam" id="PF08843">
    <property type="entry name" value="AbiEii"/>
    <property type="match status" value="1"/>
</dbReference>
<protein>
    <recommendedName>
        <fullName evidence="3">Nucleotidyl transferase AbiEii/AbiGii toxin family protein</fullName>
    </recommendedName>
</protein>
<comment type="caution">
    <text evidence="1">The sequence shown here is derived from an EMBL/GenBank/DDBJ whole genome shotgun (WGS) entry which is preliminary data.</text>
</comment>
<dbReference type="Proteomes" id="UP000701702">
    <property type="component" value="Unassembled WGS sequence"/>
</dbReference>
<name>A0ABN7Y0M8_9BURK</name>
<evidence type="ECO:0000313" key="1">
    <source>
        <dbReference type="EMBL" id="CAG9165505.1"/>
    </source>
</evidence>
<organism evidence="1 2">
    <name type="scientific">Cupriavidus pinatubonensis</name>
    <dbReference type="NCBI Taxonomy" id="248026"/>
    <lineage>
        <taxon>Bacteria</taxon>
        <taxon>Pseudomonadati</taxon>
        <taxon>Pseudomonadota</taxon>
        <taxon>Betaproteobacteria</taxon>
        <taxon>Burkholderiales</taxon>
        <taxon>Burkholderiaceae</taxon>
        <taxon>Cupriavidus</taxon>
    </lineage>
</organism>
<reference evidence="1 2" key="1">
    <citation type="submission" date="2021-08" db="EMBL/GenBank/DDBJ databases">
        <authorList>
            <person name="Peeters C."/>
        </authorList>
    </citation>
    <scope>NUCLEOTIDE SEQUENCE [LARGE SCALE GENOMIC DNA]</scope>
    <source>
        <strain evidence="1 2">LMG 23994</strain>
    </source>
</reference>
<gene>
    <name evidence="1" type="ORF">LMG23994_00721</name>
</gene>
<dbReference type="InterPro" id="IPR014942">
    <property type="entry name" value="AbiEii"/>
</dbReference>
<proteinExistence type="predicted"/>
<keyword evidence="2" id="KW-1185">Reference proteome</keyword>
<evidence type="ECO:0008006" key="3">
    <source>
        <dbReference type="Google" id="ProtNLM"/>
    </source>
</evidence>
<dbReference type="RefSeq" id="WP_223999847.1">
    <property type="nucleotide sequence ID" value="NZ_CAJZAF010000003.1"/>
</dbReference>
<dbReference type="EMBL" id="CAJZAF010000003">
    <property type="protein sequence ID" value="CAG9165505.1"/>
    <property type="molecule type" value="Genomic_DNA"/>
</dbReference>